<organism evidence="2 3">
    <name type="scientific">Elsinoe australis</name>
    <dbReference type="NCBI Taxonomy" id="40998"/>
    <lineage>
        <taxon>Eukaryota</taxon>
        <taxon>Fungi</taxon>
        <taxon>Dikarya</taxon>
        <taxon>Ascomycota</taxon>
        <taxon>Pezizomycotina</taxon>
        <taxon>Dothideomycetes</taxon>
        <taxon>Dothideomycetidae</taxon>
        <taxon>Myriangiales</taxon>
        <taxon>Elsinoaceae</taxon>
        <taxon>Elsinoe</taxon>
    </lineage>
</organism>
<protein>
    <submittedName>
        <fullName evidence="2">Modification methylase SinI</fullName>
    </submittedName>
</protein>
<keyword evidence="3" id="KW-1185">Reference proteome</keyword>
<comment type="caution">
    <text evidence="2">The sequence shown here is derived from an EMBL/GenBank/DDBJ whole genome shotgun (WGS) entry which is preliminary data.</text>
</comment>
<evidence type="ECO:0000256" key="1">
    <source>
        <dbReference type="SAM" id="MobiDB-lite"/>
    </source>
</evidence>
<dbReference type="GO" id="GO:0032259">
    <property type="term" value="P:methylation"/>
    <property type="evidence" value="ECO:0007669"/>
    <property type="project" value="UniProtKB-KW"/>
</dbReference>
<feature type="region of interest" description="Disordered" evidence="1">
    <location>
        <begin position="39"/>
        <end position="64"/>
    </location>
</feature>
<dbReference type="Proteomes" id="UP000243723">
    <property type="component" value="Unassembled WGS sequence"/>
</dbReference>
<evidence type="ECO:0000313" key="2">
    <source>
        <dbReference type="EMBL" id="PSK55166.1"/>
    </source>
</evidence>
<dbReference type="EMBL" id="NHZQ01000067">
    <property type="protein sequence ID" value="PSK55166.1"/>
    <property type="molecule type" value="Genomic_DNA"/>
</dbReference>
<name>A0A2P8A3X7_9PEZI</name>
<accession>A0A2P8A3X7</accession>
<dbReference type="STRING" id="40998.A0A2P8A3X7"/>
<gene>
    <name evidence="2" type="ORF">B9Z65_2555</name>
</gene>
<dbReference type="GO" id="GO:0008168">
    <property type="term" value="F:methyltransferase activity"/>
    <property type="evidence" value="ECO:0007669"/>
    <property type="project" value="UniProtKB-KW"/>
</dbReference>
<evidence type="ECO:0000313" key="3">
    <source>
        <dbReference type="Proteomes" id="UP000243723"/>
    </source>
</evidence>
<feature type="compositionally biased region" description="Basic residues" evidence="1">
    <location>
        <begin position="447"/>
        <end position="457"/>
    </location>
</feature>
<dbReference type="AlphaFoldDB" id="A0A2P8A3X7"/>
<keyword evidence="2" id="KW-0489">Methyltransferase</keyword>
<keyword evidence="2" id="KW-0808">Transferase</keyword>
<feature type="region of interest" description="Disordered" evidence="1">
    <location>
        <begin position="407"/>
        <end position="459"/>
    </location>
</feature>
<dbReference type="OrthoDB" id="5383784at2759"/>
<proteinExistence type="predicted"/>
<sequence length="581" mass="64574">MGRMPYLTRLALGRSAFERFVVPESPFDVEDDQDEGLVTTNQDTTQEYDESGRPINPVSKENKESQIRAMNEVLEVVGVTERKAKQQQAASAPVVFNAEQWASMKSAEDDLGDDIFIVTEFVDTVLTWWIDVLRRRIQAGLVDCSTPLTRILQNEWATFKTGSLSQKYHYLTAGLEMELLGNILAEFATDPLRYGISWLRSKTRRLKIDDDQKAICYKIIEFLRVSGYLTIQLIFSPFTITSVLRQFRIVTDNFIPSYIRFLPWHDHSPYRWGWSPGSGLLPLRSRLLNIALSPVALCLVSYTATCCLHDLAHAVQTSSPSPTILTPAKGAIQITSARDLSPITQAVVKPLTSFRDFLLRATGWSHTAYLEGWQEEPPAAMPSTVSQTITTRDLLISLGATVQEAEEASRGMNSAAVETGQGSPAAAVPSQRTNHHNSGVPDAGRRQSTRRRRHRSPTFRTTRLSTLPADLLADRIKEMGWKMALLPLEILFHRAIVAAFEAGPMESLIAELSGRPMPEDKGVAGSVLAGVVSLGWRGLGPLMSKVGLCFAMEAAADAVVWGGVWYFVQRTGREKCFWGRT</sequence>
<reference evidence="2 3" key="1">
    <citation type="submission" date="2017-05" db="EMBL/GenBank/DDBJ databases">
        <title>Draft genome sequence of Elsinoe australis.</title>
        <authorList>
            <person name="Cheng Q."/>
        </authorList>
    </citation>
    <scope>NUCLEOTIDE SEQUENCE [LARGE SCALE GENOMIC DNA]</scope>
    <source>
        <strain evidence="2 3">NL1</strain>
    </source>
</reference>